<feature type="transmembrane region" description="Helical" evidence="1">
    <location>
        <begin position="136"/>
        <end position="154"/>
    </location>
</feature>
<evidence type="ECO:0000313" key="3">
    <source>
        <dbReference type="Proteomes" id="UP000256486"/>
    </source>
</evidence>
<keyword evidence="1" id="KW-0812">Transmembrane</keyword>
<name>A0A3E0VES5_9MICO</name>
<feature type="transmembrane region" description="Helical" evidence="1">
    <location>
        <begin position="286"/>
        <end position="305"/>
    </location>
</feature>
<feature type="transmembrane region" description="Helical" evidence="1">
    <location>
        <begin position="190"/>
        <end position="215"/>
    </location>
</feature>
<dbReference type="EMBL" id="NBWZ01000001">
    <property type="protein sequence ID" value="RFA08436.1"/>
    <property type="molecule type" value="Genomic_DNA"/>
</dbReference>
<organism evidence="2 3">
    <name type="scientific">Subtercola boreus</name>
    <dbReference type="NCBI Taxonomy" id="120213"/>
    <lineage>
        <taxon>Bacteria</taxon>
        <taxon>Bacillati</taxon>
        <taxon>Actinomycetota</taxon>
        <taxon>Actinomycetes</taxon>
        <taxon>Micrococcales</taxon>
        <taxon>Microbacteriaceae</taxon>
        <taxon>Subtercola</taxon>
    </lineage>
</organism>
<dbReference type="AlphaFoldDB" id="A0A3E0VES5"/>
<keyword evidence="3" id="KW-1185">Reference proteome</keyword>
<feature type="transmembrane region" description="Helical" evidence="1">
    <location>
        <begin position="106"/>
        <end position="124"/>
    </location>
</feature>
<proteinExistence type="predicted"/>
<keyword evidence="1" id="KW-0472">Membrane</keyword>
<dbReference type="Proteomes" id="UP000256486">
    <property type="component" value="Unassembled WGS sequence"/>
</dbReference>
<feature type="transmembrane region" description="Helical" evidence="1">
    <location>
        <begin position="34"/>
        <end position="58"/>
    </location>
</feature>
<evidence type="ECO:0000256" key="1">
    <source>
        <dbReference type="SAM" id="Phobius"/>
    </source>
</evidence>
<feature type="transmembrane region" description="Helical" evidence="1">
    <location>
        <begin position="227"/>
        <end position="248"/>
    </location>
</feature>
<comment type="caution">
    <text evidence="2">The sequence shown here is derived from an EMBL/GenBank/DDBJ whole genome shotgun (WGS) entry which is preliminary data.</text>
</comment>
<sequence>MTEQLVAPVGGQNVTGIRGRLSRLALIDLRISTIAFWALLAIGLALRIVLLFTNSYVLDSDNSVVFLLSKHISEGEITWFFWGQTYGGTLLELAAGGAMVVFGPHVQVLGIVGALFFAVATVLLRQIASLAFGRPVVGNVAGVLFWFSGYWMARVGFSEPGFYGPSLMLGLLVIWLALRGDRKKSYLQWALIGLATGLALWQSPMGVAIAAPAVLVAVIRQFSPTRYLVGAAAAVLGALPWLIVFFTSDTAVKPQRDTPIGLVNFATFFTRVLPGAFSLSETGPRYATAFVALALLALLVVLAVVRRSWWLGTLLVSTGAVVIVVVLGTGAVLDQDSLRYAIFVLPALAVAIAWIATLLPFTGLVAMALAVGLSIGQTYTLFPQLRLTDSPTYIIGDIDELGDYLEEQGITAAYADYWVSYAVTAETGERVKAATISGPRRYAPYETDAANAPVATVIVLLDNENDKALNGNPDMPPSTRTVVADYAIYTYQQPFDAFSYGWQLF</sequence>
<accession>A0A3E0VES5</accession>
<keyword evidence="1" id="KW-1133">Transmembrane helix</keyword>
<feature type="transmembrane region" description="Helical" evidence="1">
    <location>
        <begin position="79"/>
        <end position="100"/>
    </location>
</feature>
<feature type="transmembrane region" description="Helical" evidence="1">
    <location>
        <begin position="160"/>
        <end position="178"/>
    </location>
</feature>
<protein>
    <recommendedName>
        <fullName evidence="4">Glycosyltransferase RgtA/B/C/D-like domain-containing protein</fullName>
    </recommendedName>
</protein>
<reference evidence="2 3" key="1">
    <citation type="submission" date="2017-04" db="EMBL/GenBank/DDBJ databases">
        <title>Comparative genome analysis of Subtercola boreus.</title>
        <authorList>
            <person name="Cho Y.-J."/>
            <person name="Cho A."/>
            <person name="Kim O.-S."/>
            <person name="Lee J.-I."/>
        </authorList>
    </citation>
    <scope>NUCLEOTIDE SEQUENCE [LARGE SCALE GENOMIC DNA]</scope>
    <source>
        <strain evidence="2 3">K300</strain>
    </source>
</reference>
<gene>
    <name evidence="2" type="ORF">B7R54_03755</name>
</gene>
<dbReference type="RefSeq" id="WP_116413843.1">
    <property type="nucleotide sequence ID" value="NZ_NBWZ01000001.1"/>
</dbReference>
<feature type="transmembrane region" description="Helical" evidence="1">
    <location>
        <begin position="338"/>
        <end position="356"/>
    </location>
</feature>
<evidence type="ECO:0000313" key="2">
    <source>
        <dbReference type="EMBL" id="RFA08436.1"/>
    </source>
</evidence>
<dbReference type="OrthoDB" id="5124967at2"/>
<feature type="transmembrane region" description="Helical" evidence="1">
    <location>
        <begin position="312"/>
        <end position="332"/>
    </location>
</feature>
<evidence type="ECO:0008006" key="4">
    <source>
        <dbReference type="Google" id="ProtNLM"/>
    </source>
</evidence>
<feature type="transmembrane region" description="Helical" evidence="1">
    <location>
        <begin position="260"/>
        <end position="280"/>
    </location>
</feature>